<evidence type="ECO:0000256" key="8">
    <source>
        <dbReference type="ARBA" id="ARBA00023114"/>
    </source>
</evidence>
<evidence type="ECO:0000256" key="9">
    <source>
        <dbReference type="ARBA" id="ARBA00023136"/>
    </source>
</evidence>
<protein>
    <submittedName>
        <fullName evidence="13">Porin</fullName>
    </submittedName>
</protein>
<comment type="subcellular location">
    <subcellularLocation>
        <location evidence="1">Cell outer membrane</location>
        <topology evidence="1">Multi-pass membrane protein</topology>
    </subcellularLocation>
</comment>
<dbReference type="GO" id="GO:0009279">
    <property type="term" value="C:cell outer membrane"/>
    <property type="evidence" value="ECO:0007669"/>
    <property type="project" value="UniProtKB-SubCell"/>
</dbReference>
<evidence type="ECO:0000313" key="14">
    <source>
        <dbReference type="Proteomes" id="UP000220629"/>
    </source>
</evidence>
<dbReference type="EMBL" id="PDDY01000001">
    <property type="protein sequence ID" value="PEH42861.1"/>
    <property type="molecule type" value="Genomic_DNA"/>
</dbReference>
<dbReference type="Pfam" id="PF13609">
    <property type="entry name" value="Porin_4"/>
    <property type="match status" value="1"/>
</dbReference>
<reference evidence="14" key="1">
    <citation type="submission" date="2017-09" db="EMBL/GenBank/DDBJ databases">
        <title>FDA dAtabase for Regulatory Grade micrObial Sequences (FDA-ARGOS): Supporting development and validation of Infectious Disease Dx tests.</title>
        <authorList>
            <person name="Minogue T."/>
            <person name="Wolcott M."/>
            <person name="Wasieloski L."/>
            <person name="Aguilar W."/>
            <person name="Moore D."/>
            <person name="Tallon L."/>
            <person name="Sadzewicz L."/>
            <person name="Ott S."/>
            <person name="Zhao X."/>
            <person name="Nagaraj S."/>
            <person name="Vavikolanu K."/>
            <person name="Aluvathingal J."/>
            <person name="Nadendla S."/>
            <person name="Sichtig H."/>
        </authorList>
    </citation>
    <scope>NUCLEOTIDE SEQUENCE [LARGE SCALE GENOMIC DNA]</scope>
    <source>
        <strain evidence="14">FDAARGOS_390</strain>
    </source>
</reference>
<keyword evidence="8" id="KW-0626">Porin</keyword>
<proteinExistence type="predicted"/>
<evidence type="ECO:0000256" key="11">
    <source>
        <dbReference type="SAM" id="SignalP"/>
    </source>
</evidence>
<dbReference type="GO" id="GO:0015288">
    <property type="term" value="F:porin activity"/>
    <property type="evidence" value="ECO:0007669"/>
    <property type="project" value="UniProtKB-KW"/>
</dbReference>
<dbReference type="CDD" id="cd00342">
    <property type="entry name" value="gram_neg_porins"/>
    <property type="match status" value="1"/>
</dbReference>
<dbReference type="RefSeq" id="WP_098152717.1">
    <property type="nucleotide sequence ID" value="NZ_CADEQK010000004.1"/>
</dbReference>
<evidence type="ECO:0000313" key="13">
    <source>
        <dbReference type="EMBL" id="PEH42861.1"/>
    </source>
</evidence>
<dbReference type="Gene3D" id="2.40.160.10">
    <property type="entry name" value="Porin"/>
    <property type="match status" value="1"/>
</dbReference>
<evidence type="ECO:0000256" key="3">
    <source>
        <dbReference type="ARBA" id="ARBA00022448"/>
    </source>
</evidence>
<keyword evidence="9" id="KW-0472">Membrane</keyword>
<feature type="chain" id="PRO_5012202304" evidence="11">
    <location>
        <begin position="20"/>
        <end position="407"/>
    </location>
</feature>
<dbReference type="InterPro" id="IPR050298">
    <property type="entry name" value="Gram-neg_bact_OMP"/>
</dbReference>
<feature type="signal peptide" evidence="11">
    <location>
        <begin position="1"/>
        <end position="19"/>
    </location>
</feature>
<keyword evidence="4" id="KW-1134">Transmembrane beta strand</keyword>
<evidence type="ECO:0000259" key="12">
    <source>
        <dbReference type="Pfam" id="PF13609"/>
    </source>
</evidence>
<organism evidence="13 14">
    <name type="scientific">Burkholderia gladioli</name>
    <name type="common">Pseudomonas marginata</name>
    <name type="synonym">Phytomonas marginata</name>
    <dbReference type="NCBI Taxonomy" id="28095"/>
    <lineage>
        <taxon>Bacteria</taxon>
        <taxon>Pseudomonadati</taxon>
        <taxon>Pseudomonadota</taxon>
        <taxon>Betaproteobacteria</taxon>
        <taxon>Burkholderiales</taxon>
        <taxon>Burkholderiaceae</taxon>
        <taxon>Burkholderia</taxon>
    </lineage>
</organism>
<keyword evidence="10" id="KW-0998">Cell outer membrane</keyword>
<comment type="caution">
    <text evidence="13">The sequence shown here is derived from an EMBL/GenBank/DDBJ whole genome shotgun (WGS) entry which is preliminary data.</text>
</comment>
<dbReference type="PANTHER" id="PTHR34501">
    <property type="entry name" value="PROTEIN YDDL-RELATED"/>
    <property type="match status" value="1"/>
</dbReference>
<dbReference type="GO" id="GO:0046930">
    <property type="term" value="C:pore complex"/>
    <property type="evidence" value="ECO:0007669"/>
    <property type="project" value="UniProtKB-KW"/>
</dbReference>
<evidence type="ECO:0000256" key="6">
    <source>
        <dbReference type="ARBA" id="ARBA00022729"/>
    </source>
</evidence>
<keyword evidence="5" id="KW-0812">Transmembrane</keyword>
<dbReference type="AlphaFoldDB" id="A0A2A7SH29"/>
<name>A0A2A7SH29_BURGA</name>
<dbReference type="PRINTS" id="PR00182">
    <property type="entry name" value="ECOLNEIPORIN"/>
</dbReference>
<dbReference type="GO" id="GO:0034220">
    <property type="term" value="P:monoatomic ion transmembrane transport"/>
    <property type="evidence" value="ECO:0007669"/>
    <property type="project" value="InterPro"/>
</dbReference>
<dbReference type="Proteomes" id="UP000220629">
    <property type="component" value="Unassembled WGS sequence"/>
</dbReference>
<gene>
    <name evidence="13" type="ORF">CRM94_12265</name>
</gene>
<sequence>MKHCILGGLAALGAVCAHAQSSVTLYGIIDAGVSYANDVQTARPGGRPTGAGQVSFQDGLTAGLSGSRWGFRGSEDLGGGLKTIFTLENGFTVNNGTLTQGGAEFGRQAFVGLASTRLGTLTFGRQYDTLLDSIQRFSAPSWAGWMASHVGDIDDLGLLYRINNAVKYVTPVLGGLRVSGLYSFGGVPGAGGQNQVWSLGASYEHGGFGFGAGYLNARNPNVSFYGNTPNKGLATINNIGSAGSVTTPESFPAFAGYASANTLEIMGLGGSYGFGRTTVGGVLTRTRFDSLGSASGPNPLGYTGNAVFTSAELGVRTLITPALQTGIAFDYTRRNSVDGDGGARYLQLDAVADYAFSTRTDVYLLAILQRASGRDSLGQPAVATIGGFTPSATDKQVVVRVGLRQRF</sequence>
<dbReference type="InterPro" id="IPR023614">
    <property type="entry name" value="Porin_dom_sf"/>
</dbReference>
<dbReference type="PRINTS" id="PR00184">
    <property type="entry name" value="NEISSPPORIN"/>
</dbReference>
<evidence type="ECO:0000256" key="10">
    <source>
        <dbReference type="ARBA" id="ARBA00023237"/>
    </source>
</evidence>
<evidence type="ECO:0000256" key="4">
    <source>
        <dbReference type="ARBA" id="ARBA00022452"/>
    </source>
</evidence>
<dbReference type="InterPro" id="IPR033900">
    <property type="entry name" value="Gram_neg_porin_domain"/>
</dbReference>
<evidence type="ECO:0000256" key="1">
    <source>
        <dbReference type="ARBA" id="ARBA00004571"/>
    </source>
</evidence>
<comment type="subunit">
    <text evidence="2">Homotrimer.</text>
</comment>
<feature type="domain" description="Porin" evidence="12">
    <location>
        <begin position="10"/>
        <end position="364"/>
    </location>
</feature>
<dbReference type="PANTHER" id="PTHR34501:SF9">
    <property type="entry name" value="MAJOR OUTER MEMBRANE PROTEIN P.IA"/>
    <property type="match status" value="1"/>
</dbReference>
<dbReference type="SUPFAM" id="SSF56935">
    <property type="entry name" value="Porins"/>
    <property type="match status" value="1"/>
</dbReference>
<keyword evidence="7" id="KW-0406">Ion transport</keyword>
<dbReference type="InterPro" id="IPR001702">
    <property type="entry name" value="Porin_Gram-ve"/>
</dbReference>
<evidence type="ECO:0000256" key="7">
    <source>
        <dbReference type="ARBA" id="ARBA00023065"/>
    </source>
</evidence>
<keyword evidence="6 11" id="KW-0732">Signal</keyword>
<evidence type="ECO:0000256" key="5">
    <source>
        <dbReference type="ARBA" id="ARBA00022692"/>
    </source>
</evidence>
<evidence type="ECO:0000256" key="2">
    <source>
        <dbReference type="ARBA" id="ARBA00011233"/>
    </source>
</evidence>
<accession>A0A2A7SH29</accession>
<dbReference type="InterPro" id="IPR002299">
    <property type="entry name" value="Porin_Neis"/>
</dbReference>
<keyword evidence="3" id="KW-0813">Transport</keyword>